<accession>A0A7W6BNK2</accession>
<keyword evidence="6" id="KW-1133">Transmembrane helix</keyword>
<dbReference type="Gene3D" id="3.40.30.10">
    <property type="entry name" value="Glutaredoxin"/>
    <property type="match status" value="1"/>
</dbReference>
<keyword evidence="9" id="KW-1185">Reference proteome</keyword>
<dbReference type="GO" id="GO:0030288">
    <property type="term" value="C:outer membrane-bounded periplasmic space"/>
    <property type="evidence" value="ECO:0007669"/>
    <property type="project" value="InterPro"/>
</dbReference>
<dbReference type="InterPro" id="IPR013740">
    <property type="entry name" value="Redoxin"/>
</dbReference>
<comment type="similarity">
    <text evidence="2">Belongs to the thioredoxin family. DsbE subfamily.</text>
</comment>
<gene>
    <name evidence="8" type="ORF">GGR05_000153</name>
</gene>
<dbReference type="Proteomes" id="UP000531216">
    <property type="component" value="Unassembled WGS sequence"/>
</dbReference>
<evidence type="ECO:0000256" key="2">
    <source>
        <dbReference type="ARBA" id="ARBA00007758"/>
    </source>
</evidence>
<dbReference type="InterPro" id="IPR050553">
    <property type="entry name" value="Thioredoxin_ResA/DsbE_sf"/>
</dbReference>
<dbReference type="PROSITE" id="PS00194">
    <property type="entry name" value="THIOREDOXIN_1"/>
    <property type="match status" value="1"/>
</dbReference>
<evidence type="ECO:0000313" key="9">
    <source>
        <dbReference type="Proteomes" id="UP000531216"/>
    </source>
</evidence>
<dbReference type="PANTHER" id="PTHR42852">
    <property type="entry name" value="THIOL:DISULFIDE INTERCHANGE PROTEIN DSBE"/>
    <property type="match status" value="1"/>
</dbReference>
<dbReference type="GO" id="GO:0017004">
    <property type="term" value="P:cytochrome complex assembly"/>
    <property type="evidence" value="ECO:0007669"/>
    <property type="project" value="UniProtKB-KW"/>
</dbReference>
<evidence type="ECO:0000256" key="5">
    <source>
        <dbReference type="ARBA" id="ARBA00023284"/>
    </source>
</evidence>
<feature type="transmembrane region" description="Helical" evidence="6">
    <location>
        <begin position="12"/>
        <end position="34"/>
    </location>
</feature>
<feature type="domain" description="Thioredoxin" evidence="7">
    <location>
        <begin position="45"/>
        <end position="191"/>
    </location>
</feature>
<keyword evidence="5" id="KW-0676">Redox-active center</keyword>
<keyword evidence="3" id="KW-0201">Cytochrome c-type biogenesis</keyword>
<dbReference type="InterPro" id="IPR004799">
    <property type="entry name" value="Periplasmic_diS_OxRdtase_DsbE"/>
</dbReference>
<comment type="caution">
    <text evidence="8">The sequence shown here is derived from an EMBL/GenBank/DDBJ whole genome shotgun (WGS) entry which is preliminary data.</text>
</comment>
<keyword evidence="6" id="KW-0472">Membrane</keyword>
<evidence type="ECO:0000256" key="4">
    <source>
        <dbReference type="ARBA" id="ARBA00023157"/>
    </source>
</evidence>
<evidence type="ECO:0000259" key="7">
    <source>
        <dbReference type="PROSITE" id="PS51352"/>
    </source>
</evidence>
<evidence type="ECO:0000256" key="3">
    <source>
        <dbReference type="ARBA" id="ARBA00022748"/>
    </source>
</evidence>
<evidence type="ECO:0000256" key="1">
    <source>
        <dbReference type="ARBA" id="ARBA00004196"/>
    </source>
</evidence>
<dbReference type="GO" id="GO:0015036">
    <property type="term" value="F:disulfide oxidoreductase activity"/>
    <property type="evidence" value="ECO:0007669"/>
    <property type="project" value="InterPro"/>
</dbReference>
<sequence>MSEAAKRPRRRPVLVMLPVVLFAGLAGVFLYQLLSGHDPQVLPSALIGKPAPETRLPPLAGLTTASGAPVPGLDLVPGDGRVRLVNVFASWCVPCRQEHPALMALSQDPRFEVVAINYKDKPENALAFLRDLGNPFDALGTDEAGRSTIDWGVYGVPETFLVGPDGTILWKQTGPLTPQSVEGGLLPALAKIAPAKG</sequence>
<dbReference type="OrthoDB" id="9799347at2"/>
<evidence type="ECO:0000313" key="8">
    <source>
        <dbReference type="EMBL" id="MBB3934042.1"/>
    </source>
</evidence>
<comment type="subcellular location">
    <subcellularLocation>
        <location evidence="1">Cell envelope</location>
    </subcellularLocation>
</comment>
<dbReference type="AlphaFoldDB" id="A0A7W6BNK2"/>
<dbReference type="NCBIfam" id="TIGR00385">
    <property type="entry name" value="dsbE"/>
    <property type="match status" value="1"/>
</dbReference>
<dbReference type="PANTHER" id="PTHR42852:SF6">
    <property type="entry name" value="THIOL:DISULFIDE INTERCHANGE PROTEIN DSBE"/>
    <property type="match status" value="1"/>
</dbReference>
<dbReference type="SUPFAM" id="SSF52833">
    <property type="entry name" value="Thioredoxin-like"/>
    <property type="match status" value="1"/>
</dbReference>
<dbReference type="PROSITE" id="PS51352">
    <property type="entry name" value="THIOREDOXIN_2"/>
    <property type="match status" value="1"/>
</dbReference>
<dbReference type="Pfam" id="PF08534">
    <property type="entry name" value="Redoxin"/>
    <property type="match status" value="1"/>
</dbReference>
<name>A0A7W6BNK2_9HYPH</name>
<dbReference type="InterPro" id="IPR036249">
    <property type="entry name" value="Thioredoxin-like_sf"/>
</dbReference>
<dbReference type="InterPro" id="IPR013766">
    <property type="entry name" value="Thioredoxin_domain"/>
</dbReference>
<dbReference type="CDD" id="cd03010">
    <property type="entry name" value="TlpA_like_DsbE"/>
    <property type="match status" value="1"/>
</dbReference>
<dbReference type="RefSeq" id="WP_090961537.1">
    <property type="nucleotide sequence ID" value="NZ_FOOA01000004.1"/>
</dbReference>
<proteinExistence type="inferred from homology"/>
<protein>
    <submittedName>
        <fullName evidence="8">Cytochrome c biogenesis protein CcmG/thiol:disulfide interchange protein DsbE</fullName>
    </submittedName>
</protein>
<keyword evidence="6" id="KW-0812">Transmembrane</keyword>
<dbReference type="EMBL" id="JACIDO010000001">
    <property type="protein sequence ID" value="MBB3934042.1"/>
    <property type="molecule type" value="Genomic_DNA"/>
</dbReference>
<evidence type="ECO:0000256" key="6">
    <source>
        <dbReference type="SAM" id="Phobius"/>
    </source>
</evidence>
<keyword evidence="4" id="KW-1015">Disulfide bond</keyword>
<organism evidence="8 9">
    <name type="scientific">Aureimonas phyllosphaerae</name>
    <dbReference type="NCBI Taxonomy" id="1166078"/>
    <lineage>
        <taxon>Bacteria</taxon>
        <taxon>Pseudomonadati</taxon>
        <taxon>Pseudomonadota</taxon>
        <taxon>Alphaproteobacteria</taxon>
        <taxon>Hyphomicrobiales</taxon>
        <taxon>Aurantimonadaceae</taxon>
        <taxon>Aureimonas</taxon>
    </lineage>
</organism>
<reference evidence="8 9" key="1">
    <citation type="submission" date="2020-08" db="EMBL/GenBank/DDBJ databases">
        <title>Genomic Encyclopedia of Type Strains, Phase IV (KMG-IV): sequencing the most valuable type-strain genomes for metagenomic binning, comparative biology and taxonomic classification.</title>
        <authorList>
            <person name="Goeker M."/>
        </authorList>
    </citation>
    <scope>NUCLEOTIDE SEQUENCE [LARGE SCALE GENOMIC DNA]</scope>
    <source>
        <strain evidence="8 9">DSM 25024</strain>
    </source>
</reference>
<dbReference type="InterPro" id="IPR017937">
    <property type="entry name" value="Thioredoxin_CS"/>
</dbReference>